<dbReference type="AlphaFoldDB" id="A0A1C0A769"/>
<comment type="caution">
    <text evidence="2">The sequence shown here is derived from an EMBL/GenBank/DDBJ whole genome shotgun (WGS) entry which is preliminary data.</text>
</comment>
<proteinExistence type="predicted"/>
<evidence type="ECO:0000313" key="2">
    <source>
        <dbReference type="EMBL" id="OCL26080.1"/>
    </source>
</evidence>
<accession>A0A1C0A769</accession>
<feature type="domain" description="Helix-turn-helix" evidence="1">
    <location>
        <begin position="1"/>
        <end position="60"/>
    </location>
</feature>
<dbReference type="InterPro" id="IPR045403">
    <property type="entry name" value="HTH_59_Firmicutes_type"/>
</dbReference>
<name>A0A1C0A769_9FIRM</name>
<evidence type="ECO:0000313" key="3">
    <source>
        <dbReference type="Proteomes" id="UP000093514"/>
    </source>
</evidence>
<keyword evidence="3" id="KW-1185">Reference proteome</keyword>
<dbReference type="OrthoDB" id="1710385at2"/>
<organism evidence="2 3">
    <name type="scientific">Orenia metallireducens</name>
    <dbReference type="NCBI Taxonomy" id="1413210"/>
    <lineage>
        <taxon>Bacteria</taxon>
        <taxon>Bacillati</taxon>
        <taxon>Bacillota</taxon>
        <taxon>Clostridia</taxon>
        <taxon>Halanaerobiales</taxon>
        <taxon>Halobacteroidaceae</taxon>
        <taxon>Orenia</taxon>
    </lineage>
</organism>
<protein>
    <recommendedName>
        <fullName evidence="1">Helix-turn-helix domain-containing protein</fullName>
    </recommendedName>
</protein>
<dbReference type="RefSeq" id="WP_068717539.1">
    <property type="nucleotide sequence ID" value="NZ_LWDV01000009.1"/>
</dbReference>
<dbReference type="Proteomes" id="UP000093514">
    <property type="component" value="Unassembled WGS sequence"/>
</dbReference>
<reference evidence="2 3" key="2">
    <citation type="submission" date="2016-08" db="EMBL/GenBank/DDBJ databases">
        <title>Orenia metallireducens sp. nov. strain Z6, a Novel Metal-reducing Firmicute from the Deep Subsurface.</title>
        <authorList>
            <person name="Maxim B.I."/>
            <person name="Kenneth K."/>
            <person name="Flynn T.M."/>
            <person name="Oloughlin E.J."/>
            <person name="Locke R.A."/>
            <person name="Weber J.R."/>
            <person name="Egan S.M."/>
            <person name="Mackie R.I."/>
            <person name="Cann I.K."/>
        </authorList>
    </citation>
    <scope>NUCLEOTIDE SEQUENCE [LARGE SCALE GENOMIC DNA]</scope>
    <source>
        <strain evidence="2 3">Z6</strain>
    </source>
</reference>
<dbReference type="Pfam" id="PF20038">
    <property type="entry name" value="HTH_59"/>
    <property type="match status" value="1"/>
</dbReference>
<gene>
    <name evidence="2" type="ORF">U472_08665</name>
</gene>
<evidence type="ECO:0000259" key="1">
    <source>
        <dbReference type="Pfam" id="PF20038"/>
    </source>
</evidence>
<dbReference type="EMBL" id="LWDV01000009">
    <property type="protein sequence ID" value="OCL26080.1"/>
    <property type="molecule type" value="Genomic_DNA"/>
</dbReference>
<sequence length="61" mass="6920">MNILDEVLTIAEASEMYGKDTSTLRRNFDRGASFKHGVDVRKAGRVWLVTKAAMEREYGNN</sequence>
<reference evidence="3" key="1">
    <citation type="submission" date="2016-07" db="EMBL/GenBank/DDBJ databases">
        <authorList>
            <person name="Florea S."/>
            <person name="Webb J.S."/>
            <person name="Jaromczyk J."/>
            <person name="Schardl C.L."/>
        </authorList>
    </citation>
    <scope>NUCLEOTIDE SEQUENCE [LARGE SCALE GENOMIC DNA]</scope>
    <source>
        <strain evidence="3">Z6</strain>
    </source>
</reference>